<name>A0AA37V7Z9_9BACT</name>
<protein>
    <submittedName>
        <fullName evidence="5">Amidophosphoribosyltransferase</fullName>
    </submittedName>
</protein>
<proteinExistence type="inferred from homology"/>
<dbReference type="AlphaFoldDB" id="A0AA37V7Z9"/>
<dbReference type="PANTHER" id="PTHR47505">
    <property type="entry name" value="DNA UTILIZATION PROTEIN YHGH"/>
    <property type="match status" value="1"/>
</dbReference>
<evidence type="ECO:0000313" key="6">
    <source>
        <dbReference type="Proteomes" id="UP001161325"/>
    </source>
</evidence>
<feature type="domain" description="Double zinc ribbon" evidence="4">
    <location>
        <begin position="27"/>
        <end position="89"/>
    </location>
</feature>
<evidence type="ECO:0000256" key="1">
    <source>
        <dbReference type="ARBA" id="ARBA00008007"/>
    </source>
</evidence>
<feature type="domain" description="Phosphoribosyltransferase" evidence="3">
    <location>
        <begin position="203"/>
        <end position="262"/>
    </location>
</feature>
<dbReference type="EMBL" id="BRXS01000006">
    <property type="protein sequence ID" value="GLC27281.1"/>
    <property type="molecule type" value="Genomic_DNA"/>
</dbReference>
<dbReference type="InterPro" id="IPR000836">
    <property type="entry name" value="PRTase_dom"/>
</dbReference>
<dbReference type="PANTHER" id="PTHR47505:SF1">
    <property type="entry name" value="DNA UTILIZATION PROTEIN YHGH"/>
    <property type="match status" value="1"/>
</dbReference>
<evidence type="ECO:0000259" key="3">
    <source>
        <dbReference type="Pfam" id="PF00156"/>
    </source>
</evidence>
<comment type="caution">
    <text evidence="5">The sequence shown here is derived from an EMBL/GenBank/DDBJ whole genome shotgun (WGS) entry which is preliminary data.</text>
</comment>
<evidence type="ECO:0000259" key="4">
    <source>
        <dbReference type="Pfam" id="PF18912"/>
    </source>
</evidence>
<organism evidence="5 6">
    <name type="scientific">Roseisolibacter agri</name>
    <dbReference type="NCBI Taxonomy" id="2014610"/>
    <lineage>
        <taxon>Bacteria</taxon>
        <taxon>Pseudomonadati</taxon>
        <taxon>Gemmatimonadota</taxon>
        <taxon>Gemmatimonadia</taxon>
        <taxon>Gemmatimonadales</taxon>
        <taxon>Gemmatimonadaceae</taxon>
        <taxon>Roseisolibacter</taxon>
    </lineage>
</organism>
<sequence length="267" mass="28851">MGGRRRAPRGIVLSAPAALAAAVTDAFLDLLLPRHCAACGRAVERGRAEPICGRCWAALPRLANPQCERCGHPTRVRDLPAAAQPRRCRWCDLLPPYVRAVRSVCWVPEGAGGALVHACKYEDWPAVATGMARRMAALEWPRDVGDERAALVPVPLARERERERGFNQSTLLANALAPAWCVPVWDDVLRRTRSTAAQARLTPADRLRNVAGAFGVVESARPRLRGTHVVLVDDVVTTACTLNACAAALVDGGARIVSYVTFGRARS</sequence>
<evidence type="ECO:0000256" key="2">
    <source>
        <dbReference type="SAM" id="SignalP"/>
    </source>
</evidence>
<dbReference type="InterPro" id="IPR051910">
    <property type="entry name" value="ComF/GntX_DNA_util-trans"/>
</dbReference>
<dbReference type="InterPro" id="IPR044005">
    <property type="entry name" value="DZR_2"/>
</dbReference>
<dbReference type="Pfam" id="PF00156">
    <property type="entry name" value="Pribosyltran"/>
    <property type="match status" value="1"/>
</dbReference>
<dbReference type="Proteomes" id="UP001161325">
    <property type="component" value="Unassembled WGS sequence"/>
</dbReference>
<evidence type="ECO:0000313" key="5">
    <source>
        <dbReference type="EMBL" id="GLC27281.1"/>
    </source>
</evidence>
<reference evidence="5" key="1">
    <citation type="submission" date="2022-08" db="EMBL/GenBank/DDBJ databases">
        <title>Draft genome sequencing of Roseisolibacter agri AW1220.</title>
        <authorList>
            <person name="Tobiishi Y."/>
            <person name="Tonouchi A."/>
        </authorList>
    </citation>
    <scope>NUCLEOTIDE SEQUENCE</scope>
    <source>
        <strain evidence="5">AW1220</strain>
    </source>
</reference>
<accession>A0AA37V7Z9</accession>
<keyword evidence="2" id="KW-0732">Signal</keyword>
<dbReference type="SUPFAM" id="SSF53271">
    <property type="entry name" value="PRTase-like"/>
    <property type="match status" value="1"/>
</dbReference>
<feature type="signal peptide" evidence="2">
    <location>
        <begin position="1"/>
        <end position="20"/>
    </location>
</feature>
<keyword evidence="6" id="KW-1185">Reference proteome</keyword>
<dbReference type="RefSeq" id="WP_284351724.1">
    <property type="nucleotide sequence ID" value="NZ_BRXS01000006.1"/>
</dbReference>
<feature type="chain" id="PRO_5041216293" evidence="2">
    <location>
        <begin position="21"/>
        <end position="267"/>
    </location>
</feature>
<gene>
    <name evidence="5" type="ORF">rosag_37940</name>
</gene>
<dbReference type="Gene3D" id="3.40.50.2020">
    <property type="match status" value="1"/>
</dbReference>
<comment type="similarity">
    <text evidence="1">Belongs to the ComF/GntX family.</text>
</comment>
<dbReference type="InterPro" id="IPR029057">
    <property type="entry name" value="PRTase-like"/>
</dbReference>
<dbReference type="Pfam" id="PF18912">
    <property type="entry name" value="DZR_2"/>
    <property type="match status" value="1"/>
</dbReference>